<comment type="similarity">
    <text evidence="1">Belongs to the peptidase S33 family.</text>
</comment>
<dbReference type="PANTHER" id="PTHR43248">
    <property type="entry name" value="2-SUCCINYL-6-HYDROXY-2,4-CYCLOHEXADIENE-1-CARBOXYLATE SYNTHASE"/>
    <property type="match status" value="1"/>
</dbReference>
<dbReference type="EMBL" id="JAEACQ010000123">
    <property type="protein sequence ID" value="MBL7626140.1"/>
    <property type="molecule type" value="Genomic_DNA"/>
</dbReference>
<dbReference type="Pfam" id="PF08386">
    <property type="entry name" value="Abhydrolase_4"/>
    <property type="match status" value="1"/>
</dbReference>
<protein>
    <submittedName>
        <fullName evidence="5">Alpha/beta fold hydrolase</fullName>
    </submittedName>
</protein>
<evidence type="ECO:0000256" key="3">
    <source>
        <dbReference type="ARBA" id="ARBA00022801"/>
    </source>
</evidence>
<evidence type="ECO:0000313" key="6">
    <source>
        <dbReference type="Proteomes" id="UP000604475"/>
    </source>
</evidence>
<dbReference type="GO" id="GO:0016787">
    <property type="term" value="F:hydrolase activity"/>
    <property type="evidence" value="ECO:0007669"/>
    <property type="project" value="UniProtKB-KW"/>
</dbReference>
<gene>
    <name evidence="5" type="ORF">I7412_02905</name>
</gene>
<dbReference type="Gene3D" id="3.40.50.1820">
    <property type="entry name" value="alpha/beta hydrolase"/>
    <property type="match status" value="1"/>
</dbReference>
<evidence type="ECO:0000313" key="5">
    <source>
        <dbReference type="EMBL" id="MBL7626140.1"/>
    </source>
</evidence>
<dbReference type="InterPro" id="IPR051601">
    <property type="entry name" value="Serine_prot/Carboxylest_S33"/>
</dbReference>
<dbReference type="PANTHER" id="PTHR43248:SF29">
    <property type="entry name" value="TRIPEPTIDYL AMINOPEPTIDASE"/>
    <property type="match status" value="1"/>
</dbReference>
<organism evidence="5 6">
    <name type="scientific">Frankia nepalensis</name>
    <dbReference type="NCBI Taxonomy" id="1836974"/>
    <lineage>
        <taxon>Bacteria</taxon>
        <taxon>Bacillati</taxon>
        <taxon>Actinomycetota</taxon>
        <taxon>Actinomycetes</taxon>
        <taxon>Frankiales</taxon>
        <taxon>Frankiaceae</taxon>
        <taxon>Frankia</taxon>
    </lineage>
</organism>
<evidence type="ECO:0000259" key="4">
    <source>
        <dbReference type="Pfam" id="PF08386"/>
    </source>
</evidence>
<proteinExistence type="inferred from homology"/>
<evidence type="ECO:0000256" key="2">
    <source>
        <dbReference type="ARBA" id="ARBA00022729"/>
    </source>
</evidence>
<sequence length="540" mass="57748">MTSVNSSLLVKRRPVKVKWSWQLRLSSALAVSSLSVAGLAGPVEAGGPATVGRLSAWTACGEGLECATLPVPLDHARPAAGTIELAVIRRPAADPARRIGSLVYLEGGPGVSGFDSVRDSAELVEKPVRDRFDVVGFDQRGVGRSAPVRCYADTEAAEKALIGGLPWDRSAASGSRWLAVAPVGAKSSYGDEVLAGFDETVEEQRRFAEGCGRLSGPLLPYLSTEAAARDLDLLRAALGESRLTAYGASYGTELGVTYAALFPTRLRALVLDAVVDPRLSIDNPFVEIWLQATAFEKAFDTFLGNCKRDPECTFGHGDPAGAYDRLLARLAEKPLYVRNEDANTVTEVDASVVRFAVEKLLYNESNWPKLELGLQRADDYDDGSVLLDVVQGSSDQEDGVYDNLAEANAAINCADQSYPTDLAFYRGFAATMALEAPRFGPMLALVGLPCAFWPTSPASRYTGPFQAPGAPPILVIGTTGDTATPYVEARSLASQLGDRAVMLTWRSFTHGAYGNSTCINEATNRYLIDLVPPKPNTVCQ</sequence>
<dbReference type="AlphaFoldDB" id="A0A937RBW2"/>
<name>A0A937RBW2_9ACTN</name>
<feature type="domain" description="Peptidase S33 tripeptidyl aminopeptidase-like C-terminal" evidence="4">
    <location>
        <begin position="438"/>
        <end position="539"/>
    </location>
</feature>
<dbReference type="InterPro" id="IPR029058">
    <property type="entry name" value="AB_hydrolase_fold"/>
</dbReference>
<reference evidence="5" key="1">
    <citation type="submission" date="2020-12" db="EMBL/GenBank/DDBJ databases">
        <title>Genomic characterization of non-nitrogen-fixing Frankia strains.</title>
        <authorList>
            <person name="Carlos-Shanley C."/>
            <person name="Guerra T."/>
            <person name="Hahn D."/>
        </authorList>
    </citation>
    <scope>NUCLEOTIDE SEQUENCE</scope>
    <source>
        <strain evidence="5">CN6</strain>
    </source>
</reference>
<dbReference type="InterPro" id="IPR013595">
    <property type="entry name" value="Pept_S33_TAP-like_C"/>
</dbReference>
<dbReference type="Proteomes" id="UP000604475">
    <property type="component" value="Unassembled WGS sequence"/>
</dbReference>
<keyword evidence="2" id="KW-0732">Signal</keyword>
<comment type="caution">
    <text evidence="5">The sequence shown here is derived from an EMBL/GenBank/DDBJ whole genome shotgun (WGS) entry which is preliminary data.</text>
</comment>
<dbReference type="SUPFAM" id="SSF53474">
    <property type="entry name" value="alpha/beta-Hydrolases"/>
    <property type="match status" value="1"/>
</dbReference>
<keyword evidence="3 5" id="KW-0378">Hydrolase</keyword>
<evidence type="ECO:0000256" key="1">
    <source>
        <dbReference type="ARBA" id="ARBA00010088"/>
    </source>
</evidence>
<accession>A0A937RBW2</accession>
<keyword evidence="6" id="KW-1185">Reference proteome</keyword>